<sequence>MRTAVKRVAVIGAGIIGASWAAWFLSRGLEVVASDPSPDAPDLIRRMVAGAWPGLLQLGAVPGANPEGWRFEPDPAKAAAGADFVQESAPERLEIKQTLLARIDAALPPDVVIASSTSGLLASRLSEACRHPERVVIGHPFNPPHLIPLVEVVGGAKASPEAVAAAMAFYRAIGKHPIEIRKEVPGHLANRLQAALWREAIHLVAEGVASVADVDAAISEGPGLRWALMGPHLTFHLAGGEGGMEHFLHHLLPAMESWWQDLGDPKVDAALSARLVEGVADEAGGQSTRDLATARDAALLRLLAARRG</sequence>
<reference evidence="5" key="1">
    <citation type="journal article" date="2021" name="Syst. Appl. Microbiol.">
        <title>Roseomonas hellenica sp. nov., isolated from roots of wild-growing Alkanna tinctoria.</title>
        <authorList>
            <person name="Rat A."/>
            <person name="Naranjo H.D."/>
            <person name="Lebbe L."/>
            <person name="Cnockaert M."/>
            <person name="Krigas N."/>
            <person name="Grigoriadou K."/>
            <person name="Maloupa E."/>
            <person name="Willems A."/>
        </authorList>
    </citation>
    <scope>NUCLEOTIDE SEQUENCE [LARGE SCALE GENOMIC DNA]</scope>
    <source>
        <strain evidence="5">LMG 31523</strain>
    </source>
</reference>
<dbReference type="Pfam" id="PF02737">
    <property type="entry name" value="3HCDH_N"/>
    <property type="match status" value="1"/>
</dbReference>
<feature type="domain" description="3-hydroxyacyl-CoA dehydrogenase C-terminal" evidence="2">
    <location>
        <begin position="186"/>
        <end position="247"/>
    </location>
</feature>
<evidence type="ECO:0000259" key="2">
    <source>
        <dbReference type="Pfam" id="PF00725"/>
    </source>
</evidence>
<dbReference type="InterPro" id="IPR008927">
    <property type="entry name" value="6-PGluconate_DH-like_C_sf"/>
</dbReference>
<protein>
    <submittedName>
        <fullName evidence="4">3-hydroxyacyl-CoA dehydrogenase</fullName>
    </submittedName>
</protein>
<dbReference type="PANTHER" id="PTHR48075:SF5">
    <property type="entry name" value="3-HYDROXYBUTYRYL-COA DEHYDROGENASE"/>
    <property type="match status" value="1"/>
</dbReference>
<gene>
    <name evidence="4" type="ORF">GXW71_26090</name>
</gene>
<comment type="caution">
    <text evidence="4">The sequence shown here is derived from an EMBL/GenBank/DDBJ whole genome shotgun (WGS) entry which is preliminary data.</text>
</comment>
<feature type="domain" description="3-hydroxyacyl-CoA dehydrogenase NAD binding" evidence="3">
    <location>
        <begin position="8"/>
        <end position="182"/>
    </location>
</feature>
<name>A0ABS5F5W9_9PROT</name>
<organism evidence="4 5">
    <name type="scientific">Plastoroseomonas hellenica</name>
    <dbReference type="NCBI Taxonomy" id="2687306"/>
    <lineage>
        <taxon>Bacteria</taxon>
        <taxon>Pseudomonadati</taxon>
        <taxon>Pseudomonadota</taxon>
        <taxon>Alphaproteobacteria</taxon>
        <taxon>Acetobacterales</taxon>
        <taxon>Acetobacteraceae</taxon>
        <taxon>Plastoroseomonas</taxon>
    </lineage>
</organism>
<evidence type="ECO:0000259" key="3">
    <source>
        <dbReference type="Pfam" id="PF02737"/>
    </source>
</evidence>
<dbReference type="PIRSF" id="PIRSF000105">
    <property type="entry name" value="HCDH"/>
    <property type="match status" value="1"/>
</dbReference>
<evidence type="ECO:0000313" key="5">
    <source>
        <dbReference type="Proteomes" id="UP001196870"/>
    </source>
</evidence>
<evidence type="ECO:0000256" key="1">
    <source>
        <dbReference type="ARBA" id="ARBA00023002"/>
    </source>
</evidence>
<dbReference type="InterPro" id="IPR022694">
    <property type="entry name" value="3-OHacyl-CoA_DH"/>
</dbReference>
<evidence type="ECO:0000313" key="4">
    <source>
        <dbReference type="EMBL" id="MBR0667853.1"/>
    </source>
</evidence>
<dbReference type="Pfam" id="PF00725">
    <property type="entry name" value="3HCDH"/>
    <property type="match status" value="1"/>
</dbReference>
<keyword evidence="1" id="KW-0560">Oxidoreductase</keyword>
<dbReference type="Gene3D" id="3.40.50.720">
    <property type="entry name" value="NAD(P)-binding Rossmann-like Domain"/>
    <property type="match status" value="1"/>
</dbReference>
<dbReference type="InterPro" id="IPR013328">
    <property type="entry name" value="6PGD_dom2"/>
</dbReference>
<dbReference type="Proteomes" id="UP001196870">
    <property type="component" value="Unassembled WGS sequence"/>
</dbReference>
<dbReference type="Gene3D" id="1.10.1040.10">
    <property type="entry name" value="N-(1-d-carboxylethyl)-l-norvaline Dehydrogenase, domain 2"/>
    <property type="match status" value="1"/>
</dbReference>
<dbReference type="EMBL" id="JAAGBB010000042">
    <property type="protein sequence ID" value="MBR0667853.1"/>
    <property type="molecule type" value="Genomic_DNA"/>
</dbReference>
<dbReference type="SUPFAM" id="SSF48179">
    <property type="entry name" value="6-phosphogluconate dehydrogenase C-terminal domain-like"/>
    <property type="match status" value="1"/>
</dbReference>
<dbReference type="InterPro" id="IPR006176">
    <property type="entry name" value="3-OHacyl-CoA_DH_NAD-bd"/>
</dbReference>
<dbReference type="InterPro" id="IPR036291">
    <property type="entry name" value="NAD(P)-bd_dom_sf"/>
</dbReference>
<proteinExistence type="predicted"/>
<dbReference type="SUPFAM" id="SSF51735">
    <property type="entry name" value="NAD(P)-binding Rossmann-fold domains"/>
    <property type="match status" value="1"/>
</dbReference>
<keyword evidence="5" id="KW-1185">Reference proteome</keyword>
<dbReference type="InterPro" id="IPR006108">
    <property type="entry name" value="3HC_DH_C"/>
</dbReference>
<dbReference type="PANTHER" id="PTHR48075">
    <property type="entry name" value="3-HYDROXYACYL-COA DEHYDROGENASE FAMILY PROTEIN"/>
    <property type="match status" value="1"/>
</dbReference>
<dbReference type="RefSeq" id="WP_211855631.1">
    <property type="nucleotide sequence ID" value="NZ_JAAGBB010000042.1"/>
</dbReference>
<accession>A0ABS5F5W9</accession>